<feature type="binding site" evidence="4">
    <location>
        <position position="93"/>
    </location>
    <ligand>
        <name>pyridoxal 5'-phosphate</name>
        <dbReference type="ChEBI" id="CHEBI:597326"/>
    </ligand>
</feature>
<name>A0A068NLV3_FIMGI</name>
<dbReference type="eggNOG" id="COG3844">
    <property type="taxonomic scope" value="Bacteria"/>
</dbReference>
<comment type="caution">
    <text evidence="4">Lacks conserved residue(s) required for the propagation of feature annotation.</text>
</comment>
<evidence type="ECO:0000256" key="3">
    <source>
        <dbReference type="ARBA" id="ARBA00022898"/>
    </source>
</evidence>
<comment type="subunit">
    <text evidence="4 6">Homodimer.</text>
</comment>
<dbReference type="RefSeq" id="WP_227625067.1">
    <property type="nucleotide sequence ID" value="NZ_CP007139.1"/>
</dbReference>
<evidence type="ECO:0000256" key="6">
    <source>
        <dbReference type="PIRNR" id="PIRNR038800"/>
    </source>
</evidence>
<evidence type="ECO:0000256" key="1">
    <source>
        <dbReference type="ARBA" id="ARBA00022642"/>
    </source>
</evidence>
<dbReference type="UniPathway" id="UPA00253">
    <property type="reaction ID" value="UER00329"/>
</dbReference>
<dbReference type="InterPro" id="IPR015421">
    <property type="entry name" value="PyrdxlP-dep_Trfase_major"/>
</dbReference>
<dbReference type="KEGG" id="fgi:OP10G_1029"/>
<feature type="binding site" evidence="4">
    <location>
        <position position="279"/>
    </location>
    <ligand>
        <name>pyridoxal 5'-phosphate</name>
        <dbReference type="ChEBI" id="CHEBI:597326"/>
    </ligand>
</feature>
<dbReference type="InterPro" id="IPR015422">
    <property type="entry name" value="PyrdxlP-dep_Trfase_small"/>
</dbReference>
<dbReference type="AlphaFoldDB" id="A0A068NLV3"/>
<dbReference type="GO" id="GO:0043420">
    <property type="term" value="P:anthranilate metabolic process"/>
    <property type="evidence" value="ECO:0007669"/>
    <property type="project" value="TreeGrafter"/>
</dbReference>
<comment type="pathway">
    <text evidence="4 6">Cofactor biosynthesis; NAD(+) biosynthesis; quinolinate from L-kynurenine: step 2/3.</text>
</comment>
<feature type="binding site" evidence="4">
    <location>
        <begin position="120"/>
        <end position="123"/>
    </location>
    <ligand>
        <name>pyridoxal 5'-phosphate</name>
        <dbReference type="ChEBI" id="CHEBI:597326"/>
    </ligand>
</feature>
<keyword evidence="8" id="KW-1185">Reference proteome</keyword>
<comment type="catalytic activity">
    <reaction evidence="4 6">
        <text>L-kynurenine + H2O = anthranilate + L-alanine + H(+)</text>
        <dbReference type="Rhea" id="RHEA:16813"/>
        <dbReference type="ChEBI" id="CHEBI:15377"/>
        <dbReference type="ChEBI" id="CHEBI:15378"/>
        <dbReference type="ChEBI" id="CHEBI:16567"/>
        <dbReference type="ChEBI" id="CHEBI:57959"/>
        <dbReference type="ChEBI" id="CHEBI:57972"/>
        <dbReference type="EC" id="3.7.1.3"/>
    </reaction>
</comment>
<feature type="modified residue" description="N6-(pyridoxal phosphate)lysine" evidence="4">
    <location>
        <position position="224"/>
    </location>
</feature>
<dbReference type="Gene3D" id="3.90.1150.10">
    <property type="entry name" value="Aspartate Aminotransferase, domain 1"/>
    <property type="match status" value="1"/>
</dbReference>
<evidence type="ECO:0000256" key="2">
    <source>
        <dbReference type="ARBA" id="ARBA00022801"/>
    </source>
</evidence>
<dbReference type="HOGENOM" id="CLU_003433_4_1_0"/>
<organism evidence="7 8">
    <name type="scientific">Fimbriimonas ginsengisoli Gsoil 348</name>
    <dbReference type="NCBI Taxonomy" id="661478"/>
    <lineage>
        <taxon>Bacteria</taxon>
        <taxon>Bacillati</taxon>
        <taxon>Armatimonadota</taxon>
        <taxon>Fimbriimonadia</taxon>
        <taxon>Fimbriimonadales</taxon>
        <taxon>Fimbriimonadaceae</taxon>
        <taxon>Fimbriimonas</taxon>
    </lineage>
</organism>
<dbReference type="PANTHER" id="PTHR14084">
    <property type="entry name" value="KYNURENINASE"/>
    <property type="match status" value="1"/>
</dbReference>
<feature type="binding site" evidence="4">
    <location>
        <position position="201"/>
    </location>
    <ligand>
        <name>pyridoxal 5'-phosphate</name>
        <dbReference type="ChEBI" id="CHEBI:597326"/>
    </ligand>
</feature>
<dbReference type="GO" id="GO:0019441">
    <property type="term" value="P:L-tryptophan catabolic process to kynurenine"/>
    <property type="evidence" value="ECO:0007669"/>
    <property type="project" value="TreeGrafter"/>
</dbReference>
<protein>
    <recommendedName>
        <fullName evidence="4 5">Kynureninase</fullName>
        <ecNumber evidence="4 5">3.7.1.3</ecNumber>
    </recommendedName>
    <alternativeName>
        <fullName evidence="4">L-kynurenine hydrolase</fullName>
    </alternativeName>
</protein>
<dbReference type="GO" id="GO:0019805">
    <property type="term" value="P:quinolinate biosynthetic process"/>
    <property type="evidence" value="ECO:0007669"/>
    <property type="project" value="UniProtKB-UniRule"/>
</dbReference>
<reference evidence="7 8" key="1">
    <citation type="journal article" date="2014" name="PLoS ONE">
        <title>The first complete genome sequence of the class fimbriimonadia in the phylum armatimonadetes.</title>
        <authorList>
            <person name="Hu Z.Y."/>
            <person name="Wang Y.Z."/>
            <person name="Im W.T."/>
            <person name="Wang S.Y."/>
            <person name="Zhao G.P."/>
            <person name="Zheng H.J."/>
            <person name="Quan Z.X."/>
        </authorList>
    </citation>
    <scope>NUCLEOTIDE SEQUENCE [LARGE SCALE GENOMIC DNA]</scope>
    <source>
        <strain evidence="7">Gsoil 348</strain>
    </source>
</reference>
<feature type="binding site" evidence="4">
    <location>
        <position position="92"/>
    </location>
    <ligand>
        <name>pyridoxal 5'-phosphate</name>
        <dbReference type="ChEBI" id="CHEBI:597326"/>
    </ligand>
</feature>
<comment type="function">
    <text evidence="4 6">Catalyzes the cleavage of L-kynurenine (L-Kyn) and L-3-hydroxykynurenine (L-3OHKyn) into anthranilic acid (AA) and 3-hydroxyanthranilic acid (3-OHAA), respectively.</text>
</comment>
<gene>
    <name evidence="4" type="primary">kynU</name>
    <name evidence="7" type="ORF">OP10G_1029</name>
</gene>
<keyword evidence="3 4" id="KW-0663">Pyridoxal phosphate</keyword>
<dbReference type="SUPFAM" id="SSF53383">
    <property type="entry name" value="PLP-dependent transferases"/>
    <property type="match status" value="1"/>
</dbReference>
<dbReference type="HAMAP" id="MF_01970">
    <property type="entry name" value="Kynureninase"/>
    <property type="match status" value="1"/>
</dbReference>
<evidence type="ECO:0000256" key="5">
    <source>
        <dbReference type="NCBIfam" id="TIGR01814"/>
    </source>
</evidence>
<dbReference type="UniPathway" id="UPA00334">
    <property type="reaction ID" value="UER00455"/>
</dbReference>
<comment type="catalytic activity">
    <reaction evidence="6">
        <text>3-hydroxy-L-kynurenine + H2O = 3-hydroxyanthranilate + L-alanine + H(+)</text>
        <dbReference type="Rhea" id="RHEA:25143"/>
        <dbReference type="ChEBI" id="CHEBI:15377"/>
        <dbReference type="ChEBI" id="CHEBI:15378"/>
        <dbReference type="ChEBI" id="CHEBI:36559"/>
        <dbReference type="ChEBI" id="CHEBI:57972"/>
        <dbReference type="ChEBI" id="CHEBI:58125"/>
        <dbReference type="EC" id="3.7.1.3"/>
    </reaction>
</comment>
<dbReference type="GO" id="GO:0030170">
    <property type="term" value="F:pyridoxal phosphate binding"/>
    <property type="evidence" value="ECO:0007669"/>
    <property type="project" value="UniProtKB-UniRule"/>
</dbReference>
<evidence type="ECO:0000256" key="4">
    <source>
        <dbReference type="HAMAP-Rule" id="MF_01970"/>
    </source>
</evidence>
<dbReference type="Pfam" id="PF22580">
    <property type="entry name" value="KYNU_C"/>
    <property type="match status" value="1"/>
</dbReference>
<evidence type="ECO:0000313" key="7">
    <source>
        <dbReference type="EMBL" id="AIE84397.1"/>
    </source>
</evidence>
<dbReference type="InterPro" id="IPR015424">
    <property type="entry name" value="PyrdxlP-dep_Trfase"/>
</dbReference>
<dbReference type="PANTHER" id="PTHR14084:SF0">
    <property type="entry name" value="KYNURENINASE"/>
    <property type="match status" value="1"/>
</dbReference>
<comment type="similarity">
    <text evidence="4 6">Belongs to the kynureninase family.</text>
</comment>
<feature type="binding site" evidence="4">
    <location>
        <position position="223"/>
    </location>
    <ligand>
        <name>pyridoxal 5'-phosphate</name>
        <dbReference type="ChEBI" id="CHEBI:597326"/>
    </ligand>
</feature>
<dbReference type="NCBIfam" id="TIGR01814">
    <property type="entry name" value="kynureninase"/>
    <property type="match status" value="1"/>
</dbReference>
<dbReference type="Proteomes" id="UP000027982">
    <property type="component" value="Chromosome"/>
</dbReference>
<comment type="pathway">
    <text evidence="4 6">Amino-acid degradation; L-kynurenine degradation; L-alanine and anthranilate from L-kynurenine: step 1/1.</text>
</comment>
<keyword evidence="2 4" id="KW-0378">Hydrolase</keyword>
<feature type="binding site" evidence="4">
    <location>
        <position position="198"/>
    </location>
    <ligand>
        <name>pyridoxal 5'-phosphate</name>
        <dbReference type="ChEBI" id="CHEBI:597326"/>
    </ligand>
</feature>
<dbReference type="InterPro" id="IPR010111">
    <property type="entry name" value="Kynureninase"/>
</dbReference>
<evidence type="ECO:0000313" key="8">
    <source>
        <dbReference type="Proteomes" id="UP000027982"/>
    </source>
</evidence>
<proteinExistence type="inferred from homology"/>
<feature type="binding site" evidence="4">
    <location>
        <position position="253"/>
    </location>
    <ligand>
        <name>pyridoxal 5'-phosphate</name>
        <dbReference type="ChEBI" id="CHEBI:597326"/>
    </ligand>
</feature>
<dbReference type="PIRSF" id="PIRSF038800">
    <property type="entry name" value="KYNU"/>
    <property type="match status" value="1"/>
</dbReference>
<dbReference type="EC" id="3.7.1.3" evidence="4 5"/>
<sequence>MQGGQELDSGDSLSAFRDRFVIEDPNLIYLDGNSLGRLPKGTVEAVDRVMSQWGSSLVSGWREWYDLPQRLGAKIARLIGAEADEVVVCDSTSVNLFKLTVAALQVQADRPKVVTDDANFPSDVYVTVGAAVLTGKTEFDVVAVEDDVAAATSRIEAKLDGQTAVLTLSHALFRSGYVHDMARLTGGAHEVGALALWDLSHSVGALPIDLNHCGVDLAVGCTYKYVNGGPGAPAFLFVRRELQERMRTPIWGWFGQRNAFDFSLDYEPAAGVARFLAGTPPILSMAAVEPGIDLLLEAGLDRLREKSVAQTSFLIELVDEVLVPLGFQMITPRDVNRRGSHVSVTHPEAWRINQALIAEMKVIPDFRAPNVIRLGVTPLYTTFQELEEAIDRIRCVVTERRFEKYDVAKSAVT</sequence>
<dbReference type="Gene3D" id="3.40.640.10">
    <property type="entry name" value="Type I PLP-dependent aspartate aminotransferase-like (Major domain)"/>
    <property type="match status" value="1"/>
</dbReference>
<dbReference type="STRING" id="661478.OP10G_1029"/>
<dbReference type="GO" id="GO:0005737">
    <property type="term" value="C:cytoplasm"/>
    <property type="evidence" value="ECO:0007669"/>
    <property type="project" value="UniProtKB-UniRule"/>
</dbReference>
<accession>A0A068NLV3</accession>
<dbReference type="GO" id="GO:0097053">
    <property type="term" value="P:L-kynurenine catabolic process"/>
    <property type="evidence" value="ECO:0007669"/>
    <property type="project" value="UniProtKB-UniRule"/>
</dbReference>
<comment type="cofactor">
    <cofactor evidence="4 6">
        <name>pyridoxal 5'-phosphate</name>
        <dbReference type="ChEBI" id="CHEBI:597326"/>
    </cofactor>
</comment>
<dbReference type="GO" id="GO:0009435">
    <property type="term" value="P:NAD+ biosynthetic process"/>
    <property type="evidence" value="ECO:0007669"/>
    <property type="project" value="UniProtKB-UniRule"/>
</dbReference>
<keyword evidence="1 4" id="KW-0662">Pyridine nucleotide biosynthesis</keyword>
<dbReference type="GO" id="GO:0030429">
    <property type="term" value="F:kynureninase activity"/>
    <property type="evidence" value="ECO:0007669"/>
    <property type="project" value="UniProtKB-UniRule"/>
</dbReference>
<dbReference type="EMBL" id="CP007139">
    <property type="protein sequence ID" value="AIE84397.1"/>
    <property type="molecule type" value="Genomic_DNA"/>
</dbReference>